<dbReference type="GeneTree" id="ENSGT00940000166194"/>
<keyword evidence="4 5" id="KW-0238">DNA-binding</keyword>
<dbReference type="SMART" id="SM00692">
    <property type="entry name" value="DM3"/>
    <property type="match status" value="1"/>
</dbReference>
<dbReference type="SUPFAM" id="SSF57716">
    <property type="entry name" value="Glucocorticoid receptor-like (DNA-binding domain)"/>
    <property type="match status" value="1"/>
</dbReference>
<dbReference type="Proteomes" id="UP000261540">
    <property type="component" value="Unplaced"/>
</dbReference>
<keyword evidence="1" id="KW-0479">Metal-binding</keyword>
<organism evidence="8 9">
    <name type="scientific">Paramormyrops kingsleyae</name>
    <dbReference type="NCBI Taxonomy" id="1676925"/>
    <lineage>
        <taxon>Eukaryota</taxon>
        <taxon>Metazoa</taxon>
        <taxon>Chordata</taxon>
        <taxon>Craniata</taxon>
        <taxon>Vertebrata</taxon>
        <taxon>Euteleostomi</taxon>
        <taxon>Actinopterygii</taxon>
        <taxon>Neopterygii</taxon>
        <taxon>Teleostei</taxon>
        <taxon>Osteoglossocephala</taxon>
        <taxon>Osteoglossomorpha</taxon>
        <taxon>Osteoglossiformes</taxon>
        <taxon>Mormyridae</taxon>
        <taxon>Paramormyrops</taxon>
    </lineage>
</organism>
<evidence type="ECO:0000313" key="9">
    <source>
        <dbReference type="Proteomes" id="UP000261540"/>
    </source>
</evidence>
<feature type="domain" description="THAP-type" evidence="7">
    <location>
        <begin position="1"/>
        <end position="82"/>
    </location>
</feature>
<keyword evidence="9" id="KW-1185">Reference proteome</keyword>
<sequence length="237" mass="27308">MPSCSAYRCRNRSEDAKKKGLTFHRFPASDPKRLRQWVINMKWDKWMPSKRSLLCSSHFQEDCFDRSGLTVRLTPSAVPTIFSFPAHLQKVLIQMFMATITCLLEYMPHKGLESDSLYTYIFFLLFQKSLGRKPPKRPVITATPTMSLKSPSIATVSGNTVPTLFRKMVVNEHNYAVLESSRQLKQKLDILNEQLDIYQKKLSNERKESARLKKKACHLVPTMASTLPTTRFEPMTS</sequence>
<dbReference type="PANTHER" id="PTHR47696">
    <property type="entry name" value="THAP DOMAIN-CONTAINING PROTEIN 2"/>
    <property type="match status" value="1"/>
</dbReference>
<keyword evidence="2 5" id="KW-0863">Zinc-finger</keyword>
<feature type="coiled-coil region" evidence="6">
    <location>
        <begin position="181"/>
        <end position="215"/>
    </location>
</feature>
<keyword evidence="6" id="KW-0175">Coiled coil</keyword>
<proteinExistence type="predicted"/>
<evidence type="ECO:0000313" key="8">
    <source>
        <dbReference type="Ensembl" id="ENSPKIP00000038745.1"/>
    </source>
</evidence>
<dbReference type="InterPro" id="IPR026521">
    <property type="entry name" value="THAP2"/>
</dbReference>
<evidence type="ECO:0000259" key="7">
    <source>
        <dbReference type="PROSITE" id="PS50950"/>
    </source>
</evidence>
<dbReference type="PROSITE" id="PS50950">
    <property type="entry name" value="ZF_THAP"/>
    <property type="match status" value="1"/>
</dbReference>
<dbReference type="Ensembl" id="ENSPKIT00000019739.1">
    <property type="protein sequence ID" value="ENSPKIP00000038745.1"/>
    <property type="gene ID" value="ENSPKIG00000016404.1"/>
</dbReference>
<dbReference type="SMART" id="SM00980">
    <property type="entry name" value="THAP"/>
    <property type="match status" value="1"/>
</dbReference>
<dbReference type="Pfam" id="PF05485">
    <property type="entry name" value="THAP"/>
    <property type="match status" value="1"/>
</dbReference>
<dbReference type="AlphaFoldDB" id="A0A3B3T7W2"/>
<evidence type="ECO:0000256" key="1">
    <source>
        <dbReference type="ARBA" id="ARBA00022723"/>
    </source>
</evidence>
<dbReference type="GO" id="GO:0008270">
    <property type="term" value="F:zinc ion binding"/>
    <property type="evidence" value="ECO:0007669"/>
    <property type="project" value="UniProtKB-KW"/>
</dbReference>
<reference evidence="8" key="2">
    <citation type="submission" date="2025-09" db="UniProtKB">
        <authorList>
            <consortium name="Ensembl"/>
        </authorList>
    </citation>
    <scope>IDENTIFICATION</scope>
</reference>
<evidence type="ECO:0000256" key="2">
    <source>
        <dbReference type="ARBA" id="ARBA00022771"/>
    </source>
</evidence>
<dbReference type="PANTHER" id="PTHR47696:SF1">
    <property type="entry name" value="THAP DOMAIN-CONTAINING PROTEIN 2"/>
    <property type="match status" value="1"/>
</dbReference>
<evidence type="ECO:0000256" key="4">
    <source>
        <dbReference type="ARBA" id="ARBA00023125"/>
    </source>
</evidence>
<evidence type="ECO:0000256" key="3">
    <source>
        <dbReference type="ARBA" id="ARBA00022833"/>
    </source>
</evidence>
<dbReference type="InterPro" id="IPR006612">
    <property type="entry name" value="THAP_Znf"/>
</dbReference>
<reference evidence="8" key="1">
    <citation type="submission" date="2025-08" db="UniProtKB">
        <authorList>
            <consortium name="Ensembl"/>
        </authorList>
    </citation>
    <scope>IDENTIFICATION</scope>
</reference>
<dbReference type="GO" id="GO:0003677">
    <property type="term" value="F:DNA binding"/>
    <property type="evidence" value="ECO:0007669"/>
    <property type="project" value="UniProtKB-UniRule"/>
</dbReference>
<name>A0A3B3T7W2_9TELE</name>
<accession>A0A3B3T7W2</accession>
<keyword evidence="3" id="KW-0862">Zinc</keyword>
<evidence type="ECO:0000256" key="5">
    <source>
        <dbReference type="PROSITE-ProRule" id="PRU00309"/>
    </source>
</evidence>
<evidence type="ECO:0000256" key="6">
    <source>
        <dbReference type="SAM" id="Coils"/>
    </source>
</evidence>
<protein>
    <recommendedName>
        <fullName evidence="7">THAP-type domain-containing protein</fullName>
    </recommendedName>
</protein>